<evidence type="ECO:0000256" key="1">
    <source>
        <dbReference type="SAM" id="Phobius"/>
    </source>
</evidence>
<dbReference type="Proteomes" id="UP000236311">
    <property type="component" value="Unassembled WGS sequence"/>
</dbReference>
<accession>A0A2K4ZLE6</accession>
<keyword evidence="3" id="KW-1185">Reference proteome</keyword>
<dbReference type="AlphaFoldDB" id="A0A2K4ZLE6"/>
<name>A0A2K4ZLE6_9FIRM</name>
<keyword evidence="1" id="KW-0812">Transmembrane</keyword>
<sequence>MEKLINICMRSILGIIAMYFINSALEKAGISLGVGINMFTVLTSGILGFPGLLALYGIGVYRFL</sequence>
<dbReference type="InterPro" id="IPR010001">
    <property type="entry name" value="BofA"/>
</dbReference>
<protein>
    <submittedName>
        <fullName evidence="2">SigmaK-factor processing regulatory protein BofA</fullName>
    </submittedName>
</protein>
<dbReference type="Pfam" id="PF07441">
    <property type="entry name" value="BofA"/>
    <property type="match status" value="1"/>
</dbReference>
<feature type="transmembrane region" description="Helical" evidence="1">
    <location>
        <begin position="37"/>
        <end position="61"/>
    </location>
</feature>
<organism evidence="2 3">
    <name type="scientific">Acetatifactor muris</name>
    <dbReference type="NCBI Taxonomy" id="879566"/>
    <lineage>
        <taxon>Bacteria</taxon>
        <taxon>Bacillati</taxon>
        <taxon>Bacillota</taxon>
        <taxon>Clostridia</taxon>
        <taxon>Lachnospirales</taxon>
        <taxon>Lachnospiraceae</taxon>
        <taxon>Acetatifactor</taxon>
    </lineage>
</organism>
<gene>
    <name evidence="2" type="ORF">AMURIS_04046</name>
</gene>
<keyword evidence="1" id="KW-0472">Membrane</keyword>
<reference evidence="2 3" key="1">
    <citation type="submission" date="2018-01" db="EMBL/GenBank/DDBJ databases">
        <authorList>
            <person name="Gaut B.S."/>
            <person name="Morton B.R."/>
            <person name="Clegg M.T."/>
            <person name="Duvall M.R."/>
        </authorList>
    </citation>
    <scope>NUCLEOTIDE SEQUENCE [LARGE SCALE GENOMIC DNA]</scope>
    <source>
        <strain evidence="2">GP69</strain>
    </source>
</reference>
<proteinExistence type="predicted"/>
<keyword evidence="1" id="KW-1133">Transmembrane helix</keyword>
<feature type="transmembrane region" description="Helical" evidence="1">
    <location>
        <begin position="7"/>
        <end position="25"/>
    </location>
</feature>
<evidence type="ECO:0000313" key="3">
    <source>
        <dbReference type="Proteomes" id="UP000236311"/>
    </source>
</evidence>
<dbReference type="EMBL" id="OFSM01000024">
    <property type="protein sequence ID" value="SOY31309.1"/>
    <property type="molecule type" value="Genomic_DNA"/>
</dbReference>
<evidence type="ECO:0000313" key="2">
    <source>
        <dbReference type="EMBL" id="SOY31309.1"/>
    </source>
</evidence>
<dbReference type="RefSeq" id="WP_172455221.1">
    <property type="nucleotide sequence ID" value="NZ_CANRXC010000045.1"/>
</dbReference>